<organism evidence="2 3">
    <name type="scientific">Podospora aff. communis PSN243</name>
    <dbReference type="NCBI Taxonomy" id="3040156"/>
    <lineage>
        <taxon>Eukaryota</taxon>
        <taxon>Fungi</taxon>
        <taxon>Dikarya</taxon>
        <taxon>Ascomycota</taxon>
        <taxon>Pezizomycotina</taxon>
        <taxon>Sordariomycetes</taxon>
        <taxon>Sordariomycetidae</taxon>
        <taxon>Sordariales</taxon>
        <taxon>Podosporaceae</taxon>
        <taxon>Podospora</taxon>
    </lineage>
</organism>
<sequence>MLTVRIKSGSRQWLGRPPEGTTTTPPWEMDCWLVWIQNKVIKRPSKTDRPAFVIARASILRPRGTLSISNGATSASSSVCRRRQGKKSPPFPLGCWFWDRITTLCRVRTLKWGHSDKGERQRSTGYDNRSAASGQRRGSPLAVQVRRAGIVRASRFRCTFVLLDLLLGAGQRSRDGRRMRWSSALISDPTNRFVGKSCQGWHRPP</sequence>
<reference evidence="2" key="2">
    <citation type="submission" date="2023-05" db="EMBL/GenBank/DDBJ databases">
        <authorList>
            <consortium name="Lawrence Berkeley National Laboratory"/>
            <person name="Steindorff A."/>
            <person name="Hensen N."/>
            <person name="Bonometti L."/>
            <person name="Westerberg I."/>
            <person name="Brannstrom I.O."/>
            <person name="Guillou S."/>
            <person name="Cros-Aarteil S."/>
            <person name="Calhoun S."/>
            <person name="Haridas S."/>
            <person name="Kuo A."/>
            <person name="Mondo S."/>
            <person name="Pangilinan J."/>
            <person name="Riley R."/>
            <person name="Labutti K."/>
            <person name="Andreopoulos B."/>
            <person name="Lipzen A."/>
            <person name="Chen C."/>
            <person name="Yanf M."/>
            <person name="Daum C."/>
            <person name="Ng V."/>
            <person name="Clum A."/>
            <person name="Ohm R."/>
            <person name="Martin F."/>
            <person name="Silar P."/>
            <person name="Natvig D."/>
            <person name="Lalanne C."/>
            <person name="Gautier V."/>
            <person name="Ament-Velasquez S.L."/>
            <person name="Kruys A."/>
            <person name="Hutchinson M.I."/>
            <person name="Powell A.J."/>
            <person name="Barry K."/>
            <person name="Miller A.N."/>
            <person name="Grigoriev I.V."/>
            <person name="Debuchy R."/>
            <person name="Gladieux P."/>
            <person name="Thoren M.H."/>
            <person name="Johannesson H."/>
        </authorList>
    </citation>
    <scope>NUCLEOTIDE SEQUENCE</scope>
    <source>
        <strain evidence="2">PSN243</strain>
    </source>
</reference>
<feature type="region of interest" description="Disordered" evidence="1">
    <location>
        <begin position="1"/>
        <end position="22"/>
    </location>
</feature>
<dbReference type="EMBL" id="MU865913">
    <property type="protein sequence ID" value="KAK4456166.1"/>
    <property type="molecule type" value="Genomic_DNA"/>
</dbReference>
<accession>A0AAV9H8C1</accession>
<protein>
    <submittedName>
        <fullName evidence="2">Uncharacterized protein</fullName>
    </submittedName>
</protein>
<feature type="compositionally biased region" description="Polar residues" evidence="1">
    <location>
        <begin position="123"/>
        <end position="133"/>
    </location>
</feature>
<reference evidence="2" key="1">
    <citation type="journal article" date="2023" name="Mol. Phylogenet. Evol.">
        <title>Genome-scale phylogeny and comparative genomics of the fungal order Sordariales.</title>
        <authorList>
            <person name="Hensen N."/>
            <person name="Bonometti L."/>
            <person name="Westerberg I."/>
            <person name="Brannstrom I.O."/>
            <person name="Guillou S."/>
            <person name="Cros-Aarteil S."/>
            <person name="Calhoun S."/>
            <person name="Haridas S."/>
            <person name="Kuo A."/>
            <person name="Mondo S."/>
            <person name="Pangilinan J."/>
            <person name="Riley R."/>
            <person name="LaButti K."/>
            <person name="Andreopoulos B."/>
            <person name="Lipzen A."/>
            <person name="Chen C."/>
            <person name="Yan M."/>
            <person name="Daum C."/>
            <person name="Ng V."/>
            <person name="Clum A."/>
            <person name="Steindorff A."/>
            <person name="Ohm R.A."/>
            <person name="Martin F."/>
            <person name="Silar P."/>
            <person name="Natvig D.O."/>
            <person name="Lalanne C."/>
            <person name="Gautier V."/>
            <person name="Ament-Velasquez S.L."/>
            <person name="Kruys A."/>
            <person name="Hutchinson M.I."/>
            <person name="Powell A.J."/>
            <person name="Barry K."/>
            <person name="Miller A.N."/>
            <person name="Grigoriev I.V."/>
            <person name="Debuchy R."/>
            <person name="Gladieux P."/>
            <person name="Hiltunen Thoren M."/>
            <person name="Johannesson H."/>
        </authorList>
    </citation>
    <scope>NUCLEOTIDE SEQUENCE</scope>
    <source>
        <strain evidence="2">PSN243</strain>
    </source>
</reference>
<evidence type="ECO:0000313" key="3">
    <source>
        <dbReference type="Proteomes" id="UP001321760"/>
    </source>
</evidence>
<keyword evidence="3" id="KW-1185">Reference proteome</keyword>
<evidence type="ECO:0000313" key="2">
    <source>
        <dbReference type="EMBL" id="KAK4456166.1"/>
    </source>
</evidence>
<gene>
    <name evidence="2" type="ORF">QBC34DRAFT_389132</name>
</gene>
<dbReference type="Proteomes" id="UP001321760">
    <property type="component" value="Unassembled WGS sequence"/>
</dbReference>
<proteinExistence type="predicted"/>
<feature type="region of interest" description="Disordered" evidence="1">
    <location>
        <begin position="116"/>
        <end position="139"/>
    </location>
</feature>
<comment type="caution">
    <text evidence="2">The sequence shown here is derived from an EMBL/GenBank/DDBJ whole genome shotgun (WGS) entry which is preliminary data.</text>
</comment>
<dbReference type="AlphaFoldDB" id="A0AAV9H8C1"/>
<evidence type="ECO:0000256" key="1">
    <source>
        <dbReference type="SAM" id="MobiDB-lite"/>
    </source>
</evidence>
<name>A0AAV9H8C1_9PEZI</name>